<dbReference type="InterPro" id="IPR010093">
    <property type="entry name" value="SinI_DNA-bd"/>
</dbReference>
<dbReference type="RefSeq" id="WP_102926679.1">
    <property type="nucleotide sequence ID" value="NZ_LJSN01000005.1"/>
</dbReference>
<evidence type="ECO:0000313" key="2">
    <source>
        <dbReference type="EMBL" id="PNE36255.1"/>
    </source>
</evidence>
<proteinExistence type="predicted"/>
<organism evidence="2 3">
    <name type="scientific">Streptomyces noursei</name>
    <name type="common">Streptomyces albulus</name>
    <dbReference type="NCBI Taxonomy" id="1971"/>
    <lineage>
        <taxon>Bacteria</taxon>
        <taxon>Bacillati</taxon>
        <taxon>Actinomycetota</taxon>
        <taxon>Actinomycetes</taxon>
        <taxon>Kitasatosporales</taxon>
        <taxon>Streptomycetaceae</taxon>
        <taxon>Streptomyces</taxon>
    </lineage>
</organism>
<name>A0A2N8P5F0_STRNR</name>
<gene>
    <name evidence="2" type="ORF">AOB60_39775</name>
</gene>
<feature type="domain" description="Helix-turn-helix" evidence="1">
    <location>
        <begin position="43"/>
        <end position="91"/>
    </location>
</feature>
<dbReference type="NCBIfam" id="TIGR01764">
    <property type="entry name" value="excise"/>
    <property type="match status" value="1"/>
</dbReference>
<reference evidence="3" key="1">
    <citation type="submission" date="2015-09" db="EMBL/GenBank/DDBJ databases">
        <authorList>
            <person name="Graham D.E."/>
            <person name="Mahan K.M."/>
            <person name="Klingeman D.M."/>
            <person name="Fida T."/>
            <person name="Giannone R.J."/>
            <person name="Hettich R.L."/>
            <person name="Parry R.J."/>
            <person name="Spain J.C."/>
        </authorList>
    </citation>
    <scope>NUCLEOTIDE SEQUENCE [LARGE SCALE GENOMIC DNA]</scope>
    <source>
        <strain evidence="3">JCM 4701</strain>
    </source>
</reference>
<dbReference type="InterPro" id="IPR041657">
    <property type="entry name" value="HTH_17"/>
</dbReference>
<keyword evidence="3" id="KW-1185">Reference proteome</keyword>
<sequence length="101" mass="10727">MPQNASSLPVAQIAQLLDVPEESLRALIAARGGDQGDTTLVGLTVAEAARRLGIGRTKMYEYVSSGAIHSVKIGSLRRIPAEAVGEFLSRHHQVTDFDTAA</sequence>
<dbReference type="EMBL" id="LJSN01000005">
    <property type="protein sequence ID" value="PNE36255.1"/>
    <property type="molecule type" value="Genomic_DNA"/>
</dbReference>
<accession>A0A2N8P5F0</accession>
<dbReference type="Pfam" id="PF12728">
    <property type="entry name" value="HTH_17"/>
    <property type="match status" value="1"/>
</dbReference>
<evidence type="ECO:0000313" key="3">
    <source>
        <dbReference type="Proteomes" id="UP000236047"/>
    </source>
</evidence>
<comment type="caution">
    <text evidence="2">The sequence shown here is derived from an EMBL/GenBank/DDBJ whole genome shotgun (WGS) entry which is preliminary data.</text>
</comment>
<evidence type="ECO:0000259" key="1">
    <source>
        <dbReference type="Pfam" id="PF12728"/>
    </source>
</evidence>
<dbReference type="GO" id="GO:0003677">
    <property type="term" value="F:DNA binding"/>
    <property type="evidence" value="ECO:0007669"/>
    <property type="project" value="InterPro"/>
</dbReference>
<dbReference type="Proteomes" id="UP000236047">
    <property type="component" value="Unassembled WGS sequence"/>
</dbReference>
<dbReference type="AlphaFoldDB" id="A0A2N8P5F0"/>
<protein>
    <submittedName>
        <fullName evidence="2">Excisionase</fullName>
    </submittedName>
</protein>